<keyword evidence="10" id="KW-1185">Reference proteome</keyword>
<dbReference type="InterPro" id="IPR035906">
    <property type="entry name" value="MetI-like_sf"/>
</dbReference>
<dbReference type="EMBL" id="CP020330">
    <property type="protein sequence ID" value="AQZ49679.1"/>
    <property type="molecule type" value="Genomic_DNA"/>
</dbReference>
<keyword evidence="4 7" id="KW-0812">Transmembrane</keyword>
<dbReference type="STRING" id="1122214.Mame_00296"/>
<evidence type="ECO:0000313" key="9">
    <source>
        <dbReference type="EMBL" id="AQZ49679.1"/>
    </source>
</evidence>
<dbReference type="KEGG" id="mmed:Mame_00296"/>
<keyword evidence="3" id="KW-1003">Cell membrane</keyword>
<accession>A0A1U9YW72</accession>
<name>A0A1U9YW72_9HYPH</name>
<evidence type="ECO:0000256" key="5">
    <source>
        <dbReference type="ARBA" id="ARBA00022989"/>
    </source>
</evidence>
<dbReference type="SUPFAM" id="SSF160964">
    <property type="entry name" value="MalF N-terminal region-like"/>
    <property type="match status" value="1"/>
</dbReference>
<dbReference type="SUPFAM" id="SSF161098">
    <property type="entry name" value="MetI-like"/>
    <property type="match status" value="1"/>
</dbReference>
<dbReference type="PANTHER" id="PTHR30193">
    <property type="entry name" value="ABC TRANSPORTER PERMEASE PROTEIN"/>
    <property type="match status" value="1"/>
</dbReference>
<dbReference type="GO" id="GO:0005886">
    <property type="term" value="C:plasma membrane"/>
    <property type="evidence" value="ECO:0007669"/>
    <property type="project" value="UniProtKB-SubCell"/>
</dbReference>
<dbReference type="PANTHER" id="PTHR30193:SF37">
    <property type="entry name" value="INNER MEMBRANE ABC TRANSPORTER PERMEASE PROTEIN YCJO"/>
    <property type="match status" value="1"/>
</dbReference>
<keyword evidence="2 7" id="KW-0813">Transport</keyword>
<organism evidence="9 10">
    <name type="scientific">Martelella mediterranea DSM 17316</name>
    <dbReference type="NCBI Taxonomy" id="1122214"/>
    <lineage>
        <taxon>Bacteria</taxon>
        <taxon>Pseudomonadati</taxon>
        <taxon>Pseudomonadota</taxon>
        <taxon>Alphaproteobacteria</taxon>
        <taxon>Hyphomicrobiales</taxon>
        <taxon>Aurantimonadaceae</taxon>
        <taxon>Martelella</taxon>
    </lineage>
</organism>
<dbReference type="InterPro" id="IPR051393">
    <property type="entry name" value="ABC_transporter_permease"/>
</dbReference>
<proteinExistence type="inferred from homology"/>
<evidence type="ECO:0000256" key="3">
    <source>
        <dbReference type="ARBA" id="ARBA00022475"/>
    </source>
</evidence>
<dbReference type="CDD" id="cd06261">
    <property type="entry name" value="TM_PBP2"/>
    <property type="match status" value="1"/>
</dbReference>
<feature type="transmembrane region" description="Helical" evidence="7">
    <location>
        <begin position="271"/>
        <end position="291"/>
    </location>
</feature>
<feature type="transmembrane region" description="Helical" evidence="7">
    <location>
        <begin position="429"/>
        <end position="454"/>
    </location>
</feature>
<dbReference type="Gene3D" id="1.10.3720.10">
    <property type="entry name" value="MetI-like"/>
    <property type="match status" value="1"/>
</dbReference>
<feature type="domain" description="ABC transmembrane type-1" evidence="8">
    <location>
        <begin position="233"/>
        <end position="450"/>
    </location>
</feature>
<reference evidence="9 10" key="1">
    <citation type="submission" date="2017-03" db="EMBL/GenBank/DDBJ databases">
        <title>Foreign affairs: Plasmid Transfer between Roseobacters and Rhizobia.</title>
        <authorList>
            <person name="Bartling P."/>
            <person name="Bunk B."/>
            <person name="Overmann J."/>
            <person name="Brinkmann H."/>
            <person name="Petersen J."/>
        </authorList>
    </citation>
    <scope>NUCLEOTIDE SEQUENCE [LARGE SCALE GENOMIC DNA]</scope>
    <source>
        <strain evidence="9 10">MACL11</strain>
    </source>
</reference>
<dbReference type="InterPro" id="IPR000515">
    <property type="entry name" value="MetI-like"/>
</dbReference>
<evidence type="ECO:0000256" key="1">
    <source>
        <dbReference type="ARBA" id="ARBA00004651"/>
    </source>
</evidence>
<evidence type="ECO:0000256" key="7">
    <source>
        <dbReference type="RuleBase" id="RU363032"/>
    </source>
</evidence>
<evidence type="ECO:0000313" key="10">
    <source>
        <dbReference type="Proteomes" id="UP000191135"/>
    </source>
</evidence>
<dbReference type="eggNOG" id="COG1175">
    <property type="taxonomic scope" value="Bacteria"/>
</dbReference>
<gene>
    <name evidence="9" type="primary">malF_1</name>
    <name evidence="9" type="ORF">Mame_00296</name>
</gene>
<keyword evidence="6 7" id="KW-0472">Membrane</keyword>
<dbReference type="Pfam" id="PF00528">
    <property type="entry name" value="BPD_transp_1"/>
    <property type="match status" value="1"/>
</dbReference>
<feature type="transmembrane region" description="Helical" evidence="7">
    <location>
        <begin position="38"/>
        <end position="66"/>
    </location>
</feature>
<feature type="transmembrane region" description="Helical" evidence="7">
    <location>
        <begin position="236"/>
        <end position="259"/>
    </location>
</feature>
<comment type="subcellular location">
    <subcellularLocation>
        <location evidence="1 7">Cell membrane</location>
        <topology evidence="1 7">Multi-pass membrane protein</topology>
    </subcellularLocation>
</comment>
<protein>
    <submittedName>
        <fullName evidence="9">Maltose transport system permease protein MalF</fullName>
    </submittedName>
</protein>
<feature type="transmembrane region" description="Helical" evidence="7">
    <location>
        <begin position="320"/>
        <end position="344"/>
    </location>
</feature>
<dbReference type="GO" id="GO:0055085">
    <property type="term" value="P:transmembrane transport"/>
    <property type="evidence" value="ECO:0007669"/>
    <property type="project" value="InterPro"/>
</dbReference>
<dbReference type="AlphaFoldDB" id="A0A1U9YW72"/>
<evidence type="ECO:0000256" key="2">
    <source>
        <dbReference type="ARBA" id="ARBA00022448"/>
    </source>
</evidence>
<evidence type="ECO:0000259" key="8">
    <source>
        <dbReference type="PROSITE" id="PS50928"/>
    </source>
</evidence>
<sequence>MTDNTSVERGINPGVETRPGDAETVKAARKGGPRISPFGILMLSPALLFLLAFFFAPVVLTAVFSFTNMTSATGITGGAYVISPNTLRNLEWQGMDKAVTESLSGTSITVDEAALSRAAEAGVDPDFLDDIESRLMGAHFEDARSFERELKTLPNRPRRIRDLKLAAEPFGQSILNTRFATRDQAVTAIDAVAPDLTEDQRDAVLTQSYTGWVWTTDNFRRLATTPATGRLLTNTALYVGLTLSIFNVGLGLFLAIAIFYMPKASGSVFSVLWLLPRITPVVLYAVMWRWFTWDDGFLATIAAHLGLPSFNYMKGSVPTAWATIITLNGFIGASFGMILFSGALRAIPVQQLWASEVDGANRWQQVRKIILPQLKWPILFVTCYQSLSLLSSYQEIWLTTNGGPGNTTNVWALEAFRIALSNFTGNLEYGLGAAMALVLVVVGLALSIIFLRLFKFGEMLEKPKIEF</sequence>
<dbReference type="Proteomes" id="UP000191135">
    <property type="component" value="Chromosome"/>
</dbReference>
<comment type="similarity">
    <text evidence="7">Belongs to the binding-protein-dependent transport system permease family.</text>
</comment>
<evidence type="ECO:0000256" key="6">
    <source>
        <dbReference type="ARBA" id="ARBA00023136"/>
    </source>
</evidence>
<keyword evidence="5 7" id="KW-1133">Transmembrane helix</keyword>
<evidence type="ECO:0000256" key="4">
    <source>
        <dbReference type="ARBA" id="ARBA00022692"/>
    </source>
</evidence>
<dbReference type="PROSITE" id="PS50928">
    <property type="entry name" value="ABC_TM1"/>
    <property type="match status" value="1"/>
</dbReference>